<reference evidence="1" key="1">
    <citation type="submission" date="2023-03" db="EMBL/GenBank/DDBJ databases">
        <title>Draft genome sequence of a Mycolicibacterium mageritense strain H4_3_1 isolated from a hybrid biological-inorganic system reactor.</title>
        <authorList>
            <person name="Feng X."/>
            <person name="Kazama D."/>
            <person name="Sato K."/>
            <person name="Kobayashi H."/>
        </authorList>
    </citation>
    <scope>NUCLEOTIDE SEQUENCE</scope>
    <source>
        <strain evidence="1">H4_3_1</strain>
    </source>
</reference>
<dbReference type="EMBL" id="AP027452">
    <property type="protein sequence ID" value="BDY33186.1"/>
    <property type="molecule type" value="Genomic_DNA"/>
</dbReference>
<organism evidence="1 2">
    <name type="scientific">Mycolicibacterium mageritense</name>
    <name type="common">Mycobacterium mageritense</name>
    <dbReference type="NCBI Taxonomy" id="53462"/>
    <lineage>
        <taxon>Bacteria</taxon>
        <taxon>Bacillati</taxon>
        <taxon>Actinomycetota</taxon>
        <taxon>Actinomycetes</taxon>
        <taxon>Mycobacteriales</taxon>
        <taxon>Mycobacteriaceae</taxon>
        <taxon>Mycolicibacterium</taxon>
    </lineage>
</organism>
<proteinExistence type="predicted"/>
<dbReference type="AlphaFoldDB" id="A0AAI8U366"/>
<accession>A0AAI8U366</accession>
<name>A0AAI8U366_MYCME</name>
<protein>
    <submittedName>
        <fullName evidence="1">Uncharacterized protein</fullName>
    </submittedName>
</protein>
<gene>
    <name evidence="1" type="ORF">hbim_07161</name>
</gene>
<dbReference type="RefSeq" id="WP_286212793.1">
    <property type="nucleotide sequence ID" value="NZ_AP027452.1"/>
</dbReference>
<sequence length="109" mass="12696">MTTATATDEPTAYPAAAPPPILPWNNFDTTEDNDRARVILLIAEILQDDEWHYRDDVIAEITYEYELPRKAVSQILYHLRVHGDIRQTTDDEGDWLRLTTRWRGWTPDA</sequence>
<evidence type="ECO:0000313" key="1">
    <source>
        <dbReference type="EMBL" id="BDY33186.1"/>
    </source>
</evidence>
<evidence type="ECO:0000313" key="2">
    <source>
        <dbReference type="Proteomes" id="UP001241092"/>
    </source>
</evidence>
<dbReference type="Proteomes" id="UP001241092">
    <property type="component" value="Chromosome"/>
</dbReference>